<evidence type="ECO:0000313" key="2">
    <source>
        <dbReference type="EMBL" id="RFU29087.1"/>
    </source>
</evidence>
<proteinExistence type="predicted"/>
<dbReference type="EMBL" id="NCSJ02000139">
    <property type="protein sequence ID" value="RFU29087.1"/>
    <property type="molecule type" value="Genomic_DNA"/>
</dbReference>
<keyword evidence="1" id="KW-0732">Signal</keyword>
<evidence type="ECO:0000313" key="3">
    <source>
        <dbReference type="Proteomes" id="UP000258309"/>
    </source>
</evidence>
<protein>
    <submittedName>
        <fullName evidence="2">Uncharacterized protein</fullName>
    </submittedName>
</protein>
<gene>
    <name evidence="2" type="ORF">B7463_g7214</name>
</gene>
<dbReference type="OrthoDB" id="10010954at2759"/>
<comment type="caution">
    <text evidence="2">The sequence shown here is derived from an EMBL/GenBank/DDBJ whole genome shotgun (WGS) entry which is preliminary data.</text>
</comment>
<reference evidence="2 3" key="1">
    <citation type="submission" date="2018-05" db="EMBL/GenBank/DDBJ databases">
        <title>Draft genome sequence of Scytalidium lignicola DSM 105466, a ubiquitous saprotrophic fungus.</title>
        <authorList>
            <person name="Buettner E."/>
            <person name="Gebauer A.M."/>
            <person name="Hofrichter M."/>
            <person name="Liers C."/>
            <person name="Kellner H."/>
        </authorList>
    </citation>
    <scope>NUCLEOTIDE SEQUENCE [LARGE SCALE GENOMIC DNA]</scope>
    <source>
        <strain evidence="2 3">DSM 105466</strain>
    </source>
</reference>
<feature type="non-terminal residue" evidence="2">
    <location>
        <position position="1"/>
    </location>
</feature>
<dbReference type="AlphaFoldDB" id="A0A3E2H702"/>
<organism evidence="2 3">
    <name type="scientific">Scytalidium lignicola</name>
    <name type="common">Hyphomycete</name>
    <dbReference type="NCBI Taxonomy" id="5539"/>
    <lineage>
        <taxon>Eukaryota</taxon>
        <taxon>Fungi</taxon>
        <taxon>Dikarya</taxon>
        <taxon>Ascomycota</taxon>
        <taxon>Pezizomycotina</taxon>
        <taxon>Leotiomycetes</taxon>
        <taxon>Leotiomycetes incertae sedis</taxon>
        <taxon>Scytalidium</taxon>
    </lineage>
</organism>
<name>A0A3E2H702_SCYLI</name>
<keyword evidence="3" id="KW-1185">Reference proteome</keyword>
<accession>A0A3E2H702</accession>
<feature type="chain" id="PRO_5017696554" evidence="1">
    <location>
        <begin position="17"/>
        <end position="292"/>
    </location>
</feature>
<evidence type="ECO:0000256" key="1">
    <source>
        <dbReference type="SAM" id="SignalP"/>
    </source>
</evidence>
<dbReference type="Proteomes" id="UP000258309">
    <property type="component" value="Unassembled WGS sequence"/>
</dbReference>
<dbReference type="OMA" id="TIDTWIE"/>
<feature type="non-terminal residue" evidence="2">
    <location>
        <position position="292"/>
    </location>
</feature>
<sequence>MKFLALLSVLAPFVWAQTTTAPGLGNFTFDELYNLQVNFLNNYTYPNNVVQAESINSTLFAENVLGRVDITRTFDGRELNTEYMFGLFANLAANPNALSLLGVPLSYEILQFAANDYITSATARIMFNFTSLNLMVPVEVGLWHAWNDQGQVLQYDATFKWFDWLLDYVVDSSMPLFGVNTTTAAVGVLTDLLAQSICATATEFCVGANLQYDNTTDCYNYLTQDVRFGEAYELGRNTLLCRMVHQNMVPYRPGVHCPHIGPSGGGYCTDDMTYDSTVNDNYFTTPFVPYGY</sequence>
<feature type="signal peptide" evidence="1">
    <location>
        <begin position="1"/>
        <end position="16"/>
    </location>
</feature>